<feature type="region of interest" description="Disordered" evidence="1">
    <location>
        <begin position="280"/>
        <end position="306"/>
    </location>
</feature>
<sequence>MKQQQFSSSVRLRAPPRRQYRAAAAGPHNATGADLPTSFAAIMATHFSFHSPLAKHLHKAAATPVDGVSQRLPGSERRAAPSSITSIDAALPRGGEPLGVSSPSSTGRPFRLGPGSPGASSALQSTADSAVRGQAGSDGDLPAAAQLGAARVTTRFTGAAEPVFAVDEGPAAALQEMAASKQRAAVAAAAAAMQSPAAAPRPGGRSGVPALTTPMGRFSASAASAAAAATAATPPQSGGSIGIQSQLRSSFKQQAQQLLLHRQGAAMPALGATPAGLAAAGNATQRHRPLLQRQQQQQAPPPPAASLEDALGQLQLGSSLAAAAATATPGLTLRSRGLFSLPSTPLGTPRAAAAGGAAGPPAEGAAAQRMAAAATPAPRGEQQRLLESQPQQQQQQALWSPMLPPAAAPGAAQGAGLLRTVRRTPGGGRQEGRSRQPEAATPQAAPGAAAASTAAATPQPGAGPGAELAGDPAQLRRQLQAVAPELTVTLPPLPAAAGPGGAAAQRQRPAAVADRAAAEGLLSRMARLQAAAAELLQEQATATKCTFAAADLRGLMAAVSPGAASSALVVARQQEAEKQQQRQQQQQRRGSSAAAAQRLAQLRQLQAAGSQLASQLA</sequence>
<evidence type="ECO:0000313" key="2">
    <source>
        <dbReference type="EMBL" id="EFN52853.1"/>
    </source>
</evidence>
<accession>E1ZMT0</accession>
<feature type="compositionally biased region" description="Polar residues" evidence="1">
    <location>
        <begin position="1"/>
        <end position="10"/>
    </location>
</feature>
<feature type="compositionally biased region" description="Low complexity" evidence="1">
    <location>
        <begin position="581"/>
        <end position="595"/>
    </location>
</feature>
<feature type="compositionally biased region" description="Low complexity" evidence="1">
    <location>
        <begin position="408"/>
        <end position="418"/>
    </location>
</feature>
<feature type="compositionally biased region" description="Low complexity" evidence="1">
    <location>
        <begin position="351"/>
        <end position="398"/>
    </location>
</feature>
<dbReference type="AlphaFoldDB" id="E1ZMT0"/>
<dbReference type="OMA" id="IMATHFS"/>
<feature type="region of interest" description="Disordered" evidence="1">
    <location>
        <begin position="575"/>
        <end position="595"/>
    </location>
</feature>
<reference evidence="2 3" key="1">
    <citation type="journal article" date="2010" name="Plant Cell">
        <title>The Chlorella variabilis NC64A genome reveals adaptation to photosymbiosis, coevolution with viruses, and cryptic sex.</title>
        <authorList>
            <person name="Blanc G."/>
            <person name="Duncan G."/>
            <person name="Agarkova I."/>
            <person name="Borodovsky M."/>
            <person name="Gurnon J."/>
            <person name="Kuo A."/>
            <person name="Lindquist E."/>
            <person name="Lucas S."/>
            <person name="Pangilinan J."/>
            <person name="Polle J."/>
            <person name="Salamov A."/>
            <person name="Terry A."/>
            <person name="Yamada T."/>
            <person name="Dunigan D.D."/>
            <person name="Grigoriev I.V."/>
            <person name="Claverie J.M."/>
            <person name="Van Etten J.L."/>
        </authorList>
    </citation>
    <scope>NUCLEOTIDE SEQUENCE [LARGE SCALE GENOMIC DNA]</scope>
    <source>
        <strain evidence="2 3">NC64A</strain>
    </source>
</reference>
<dbReference type="InParanoid" id="E1ZMT0"/>
<dbReference type="GeneID" id="17352216"/>
<protein>
    <submittedName>
        <fullName evidence="2">Uncharacterized protein</fullName>
    </submittedName>
</protein>
<feature type="compositionally biased region" description="Low complexity" evidence="1">
    <location>
        <begin position="437"/>
        <end position="460"/>
    </location>
</feature>
<feature type="compositionally biased region" description="Polar residues" evidence="1">
    <location>
        <begin position="118"/>
        <end position="128"/>
    </location>
</feature>
<gene>
    <name evidence="2" type="ORF">CHLNCDRAFT_138326</name>
</gene>
<feature type="region of interest" description="Disordered" evidence="1">
    <location>
        <begin position="1"/>
        <end position="31"/>
    </location>
</feature>
<evidence type="ECO:0000256" key="1">
    <source>
        <dbReference type="SAM" id="MobiDB-lite"/>
    </source>
</evidence>
<proteinExistence type="predicted"/>
<name>E1ZMT0_CHLVA</name>
<feature type="region of interest" description="Disordered" evidence="1">
    <location>
        <begin position="349"/>
        <end position="469"/>
    </location>
</feature>
<feature type="region of interest" description="Disordered" evidence="1">
    <location>
        <begin position="194"/>
        <end position="213"/>
    </location>
</feature>
<dbReference type="Proteomes" id="UP000008141">
    <property type="component" value="Unassembled WGS sequence"/>
</dbReference>
<dbReference type="KEGG" id="cvr:CHLNCDRAFT_138326"/>
<keyword evidence="3" id="KW-1185">Reference proteome</keyword>
<feature type="region of interest" description="Disordered" evidence="1">
    <location>
        <begin position="65"/>
        <end position="139"/>
    </location>
</feature>
<dbReference type="EMBL" id="GL433854">
    <property type="protein sequence ID" value="EFN52853.1"/>
    <property type="molecule type" value="Genomic_DNA"/>
</dbReference>
<feature type="compositionally biased region" description="Low complexity" evidence="1">
    <location>
        <begin position="21"/>
        <end position="31"/>
    </location>
</feature>
<dbReference type="RefSeq" id="XP_005844955.1">
    <property type="nucleotide sequence ID" value="XM_005844893.1"/>
</dbReference>
<evidence type="ECO:0000313" key="3">
    <source>
        <dbReference type="Proteomes" id="UP000008141"/>
    </source>
</evidence>
<organism evidence="3">
    <name type="scientific">Chlorella variabilis</name>
    <name type="common">Green alga</name>
    <dbReference type="NCBI Taxonomy" id="554065"/>
    <lineage>
        <taxon>Eukaryota</taxon>
        <taxon>Viridiplantae</taxon>
        <taxon>Chlorophyta</taxon>
        <taxon>core chlorophytes</taxon>
        <taxon>Trebouxiophyceae</taxon>
        <taxon>Chlorellales</taxon>
        <taxon>Chlorellaceae</taxon>
        <taxon>Chlorella clade</taxon>
        <taxon>Chlorella</taxon>
    </lineage>
</organism>